<dbReference type="InterPro" id="IPR036259">
    <property type="entry name" value="MFS_trans_sf"/>
</dbReference>
<feature type="transmembrane region" description="Helical" evidence="7">
    <location>
        <begin position="178"/>
        <end position="195"/>
    </location>
</feature>
<evidence type="ECO:0000256" key="3">
    <source>
        <dbReference type="ARBA" id="ARBA00022448"/>
    </source>
</evidence>
<feature type="transmembrane region" description="Helical" evidence="7">
    <location>
        <begin position="20"/>
        <end position="41"/>
    </location>
</feature>
<evidence type="ECO:0000256" key="6">
    <source>
        <dbReference type="ARBA" id="ARBA00023136"/>
    </source>
</evidence>
<evidence type="ECO:0000256" key="7">
    <source>
        <dbReference type="SAM" id="Phobius"/>
    </source>
</evidence>
<feature type="transmembrane region" description="Helical" evidence="7">
    <location>
        <begin position="270"/>
        <end position="289"/>
    </location>
</feature>
<feature type="transmembrane region" description="Helical" evidence="7">
    <location>
        <begin position="326"/>
        <end position="347"/>
    </location>
</feature>
<dbReference type="OrthoDB" id="7066727at2"/>
<feature type="transmembrane region" description="Helical" evidence="7">
    <location>
        <begin position="296"/>
        <end position="314"/>
    </location>
</feature>
<dbReference type="AlphaFoldDB" id="A0A2Y9B7D8"/>
<keyword evidence="6 7" id="KW-0472">Membrane</keyword>
<keyword evidence="4 7" id="KW-0812">Transmembrane</keyword>
<evidence type="ECO:0000313" key="10">
    <source>
        <dbReference type="Proteomes" id="UP000245845"/>
    </source>
</evidence>
<protein>
    <submittedName>
        <fullName evidence="9">Putative MFS family arabinose efflux permease</fullName>
    </submittedName>
</protein>
<evidence type="ECO:0000256" key="2">
    <source>
        <dbReference type="ARBA" id="ARBA00008335"/>
    </source>
</evidence>
<evidence type="ECO:0000256" key="5">
    <source>
        <dbReference type="ARBA" id="ARBA00022989"/>
    </source>
</evidence>
<dbReference type="Gene3D" id="1.20.1250.20">
    <property type="entry name" value="MFS general substrate transporter like domains"/>
    <property type="match status" value="1"/>
</dbReference>
<dbReference type="Proteomes" id="UP000245845">
    <property type="component" value="Unassembled WGS sequence"/>
</dbReference>
<dbReference type="Pfam" id="PF07690">
    <property type="entry name" value="MFS_1"/>
    <property type="match status" value="1"/>
</dbReference>
<comment type="subcellular location">
    <subcellularLocation>
        <location evidence="1">Cell membrane</location>
        <topology evidence="1">Multi-pass membrane protein</topology>
    </subcellularLocation>
</comment>
<dbReference type="GO" id="GO:0005886">
    <property type="term" value="C:plasma membrane"/>
    <property type="evidence" value="ECO:0007669"/>
    <property type="project" value="UniProtKB-SubCell"/>
</dbReference>
<feature type="transmembrane region" description="Helical" evidence="7">
    <location>
        <begin position="228"/>
        <end position="250"/>
    </location>
</feature>
<evidence type="ECO:0000313" key="9">
    <source>
        <dbReference type="EMBL" id="PWJ31952.1"/>
    </source>
</evidence>
<reference evidence="9 10" key="1">
    <citation type="submission" date="2018-05" db="EMBL/GenBank/DDBJ databases">
        <title>The Hungate 1000. A catalogue of reference genomes from the rumen microbiome.</title>
        <authorList>
            <person name="Kelly W."/>
        </authorList>
    </citation>
    <scope>NUCLEOTIDE SEQUENCE [LARGE SCALE GENOMIC DNA]</scope>
    <source>
        <strain evidence="9 10">NLAE-zl-C242</strain>
    </source>
</reference>
<sequence length="415" mass="43523">MSEIVSGNTRKESGPNGKYLGSAFILYLNYFIHGIGCSLLGQQVIKEFLAGQWGTGVEKVTMVAAALGLGRLITLPFSGPISDRMGRRPCALLGIASYALFFVGIAFSPNMQVAYIAAILGGAANSFLDTGVIPACVELMEPKSGLATMLTKLFISMAQLLLPFMMGALAVANLPYSVLMYVCAAVILVIGVLVLKIPLPEKKAAGAAEGKTGDKADSFLGSLKKAKFTVESVALIAIGFTCTATFQLWLNCAQTFGKEVAHMTDPGMMQTYYSAGTIVAIFVTSVLVNKFLPVRFLAIYPAIATVMLVLVYMIKTPAICMAGAFVIGYSAAGGVLQLATATVNDLFPTIKGTITSIIMIASSLSNYTILSLAGSLGAAKGAGSVIILNIVITAIGVMLALFVNLRYGRLAGKEK</sequence>
<keyword evidence="3" id="KW-0813">Transport</keyword>
<dbReference type="InterPro" id="IPR020846">
    <property type="entry name" value="MFS_dom"/>
</dbReference>
<feature type="transmembrane region" description="Helical" evidence="7">
    <location>
        <begin position="149"/>
        <end position="172"/>
    </location>
</feature>
<dbReference type="EMBL" id="QGDL01000001">
    <property type="protein sequence ID" value="PWJ31952.1"/>
    <property type="molecule type" value="Genomic_DNA"/>
</dbReference>
<accession>A0A2Y9B7D8</accession>
<evidence type="ECO:0000259" key="8">
    <source>
        <dbReference type="PROSITE" id="PS50850"/>
    </source>
</evidence>
<dbReference type="SUPFAM" id="SSF103473">
    <property type="entry name" value="MFS general substrate transporter"/>
    <property type="match status" value="1"/>
</dbReference>
<dbReference type="InterPro" id="IPR011701">
    <property type="entry name" value="MFS"/>
</dbReference>
<dbReference type="RefSeq" id="WP_109729329.1">
    <property type="nucleotide sequence ID" value="NZ_BAAACK010000007.1"/>
</dbReference>
<feature type="transmembrane region" description="Helical" evidence="7">
    <location>
        <begin position="90"/>
        <end position="107"/>
    </location>
</feature>
<dbReference type="PROSITE" id="PS00216">
    <property type="entry name" value="SUGAR_TRANSPORT_1"/>
    <property type="match status" value="1"/>
</dbReference>
<proteinExistence type="inferred from homology"/>
<organism evidence="9 10">
    <name type="scientific">Faecalicatena orotica</name>
    <dbReference type="NCBI Taxonomy" id="1544"/>
    <lineage>
        <taxon>Bacteria</taxon>
        <taxon>Bacillati</taxon>
        <taxon>Bacillota</taxon>
        <taxon>Clostridia</taxon>
        <taxon>Lachnospirales</taxon>
        <taxon>Lachnospiraceae</taxon>
        <taxon>Faecalicatena</taxon>
    </lineage>
</organism>
<evidence type="ECO:0000256" key="4">
    <source>
        <dbReference type="ARBA" id="ARBA00022692"/>
    </source>
</evidence>
<gene>
    <name evidence="9" type="ORF">A8806_101239</name>
</gene>
<feature type="transmembrane region" description="Helical" evidence="7">
    <location>
        <begin position="113"/>
        <end position="137"/>
    </location>
</feature>
<dbReference type="InterPro" id="IPR051788">
    <property type="entry name" value="MFS_Transporter"/>
</dbReference>
<comment type="similarity">
    <text evidence="2">Belongs to the major facilitator superfamily.</text>
</comment>
<dbReference type="PANTHER" id="PTHR23514">
    <property type="entry name" value="BYPASS OF STOP CODON PROTEIN 6"/>
    <property type="match status" value="1"/>
</dbReference>
<feature type="domain" description="Major facilitator superfamily (MFS) profile" evidence="8">
    <location>
        <begin position="22"/>
        <end position="408"/>
    </location>
</feature>
<dbReference type="PANTHER" id="PTHR23514:SF3">
    <property type="entry name" value="BYPASS OF STOP CODON PROTEIN 6"/>
    <property type="match status" value="1"/>
</dbReference>
<comment type="caution">
    <text evidence="9">The sequence shown here is derived from an EMBL/GenBank/DDBJ whole genome shotgun (WGS) entry which is preliminary data.</text>
</comment>
<keyword evidence="5 7" id="KW-1133">Transmembrane helix</keyword>
<keyword evidence="10" id="KW-1185">Reference proteome</keyword>
<name>A0A2Y9B7D8_9FIRM</name>
<evidence type="ECO:0000256" key="1">
    <source>
        <dbReference type="ARBA" id="ARBA00004651"/>
    </source>
</evidence>
<dbReference type="GO" id="GO:0022857">
    <property type="term" value="F:transmembrane transporter activity"/>
    <property type="evidence" value="ECO:0007669"/>
    <property type="project" value="InterPro"/>
</dbReference>
<dbReference type="InterPro" id="IPR005829">
    <property type="entry name" value="Sugar_transporter_CS"/>
</dbReference>
<feature type="transmembrane region" description="Helical" evidence="7">
    <location>
        <begin position="61"/>
        <end position="78"/>
    </location>
</feature>
<feature type="transmembrane region" description="Helical" evidence="7">
    <location>
        <begin position="354"/>
        <end position="379"/>
    </location>
</feature>
<dbReference type="PROSITE" id="PS50850">
    <property type="entry name" value="MFS"/>
    <property type="match status" value="1"/>
</dbReference>
<feature type="transmembrane region" description="Helical" evidence="7">
    <location>
        <begin position="385"/>
        <end position="405"/>
    </location>
</feature>